<evidence type="ECO:0008006" key="4">
    <source>
        <dbReference type="Google" id="ProtNLM"/>
    </source>
</evidence>
<dbReference type="RefSeq" id="WP_385938922.1">
    <property type="nucleotide sequence ID" value="NZ_JBHSOZ010000003.1"/>
</dbReference>
<dbReference type="EMBL" id="JBHSOZ010000003">
    <property type="protein sequence ID" value="MFC5711951.1"/>
    <property type="molecule type" value="Genomic_DNA"/>
</dbReference>
<keyword evidence="1" id="KW-0812">Transmembrane</keyword>
<protein>
    <recommendedName>
        <fullName evidence="4">DUF4064 domain-containing protein</fullName>
    </recommendedName>
</protein>
<name>A0ABW0YJR0_9BACI</name>
<evidence type="ECO:0000256" key="1">
    <source>
        <dbReference type="SAM" id="Phobius"/>
    </source>
</evidence>
<feature type="transmembrane region" description="Helical" evidence="1">
    <location>
        <begin position="40"/>
        <end position="63"/>
    </location>
</feature>
<feature type="transmembrane region" description="Helical" evidence="1">
    <location>
        <begin position="7"/>
        <end position="28"/>
    </location>
</feature>
<reference evidence="3" key="1">
    <citation type="journal article" date="2019" name="Int. J. Syst. Evol. Microbiol.">
        <title>The Global Catalogue of Microorganisms (GCM) 10K type strain sequencing project: providing services to taxonomists for standard genome sequencing and annotation.</title>
        <authorList>
            <consortium name="The Broad Institute Genomics Platform"/>
            <consortium name="The Broad Institute Genome Sequencing Center for Infectious Disease"/>
            <person name="Wu L."/>
            <person name="Ma J."/>
        </authorList>
    </citation>
    <scope>NUCLEOTIDE SEQUENCE [LARGE SCALE GENOMIC DNA]</scope>
    <source>
        <strain evidence="3">CECT 7184</strain>
    </source>
</reference>
<comment type="caution">
    <text evidence="2">The sequence shown here is derived from an EMBL/GenBank/DDBJ whole genome shotgun (WGS) entry which is preliminary data.</text>
</comment>
<proteinExistence type="predicted"/>
<organism evidence="2 3">
    <name type="scientific">Thalassorhabdus alkalitolerans</name>
    <dbReference type="NCBI Taxonomy" id="2282697"/>
    <lineage>
        <taxon>Bacteria</taxon>
        <taxon>Bacillati</taxon>
        <taxon>Bacillota</taxon>
        <taxon>Bacilli</taxon>
        <taxon>Bacillales</taxon>
        <taxon>Bacillaceae</taxon>
        <taxon>Thalassorhabdus</taxon>
    </lineage>
</organism>
<evidence type="ECO:0000313" key="3">
    <source>
        <dbReference type="Proteomes" id="UP001596142"/>
    </source>
</evidence>
<accession>A0ABW0YJR0</accession>
<keyword evidence="3" id="KW-1185">Reference proteome</keyword>
<keyword evidence="1" id="KW-1133">Transmembrane helix</keyword>
<keyword evidence="1" id="KW-0472">Membrane</keyword>
<dbReference type="Proteomes" id="UP001596142">
    <property type="component" value="Unassembled WGS sequence"/>
</dbReference>
<sequence>MSRITEMILGILGGLIGFCGAFLALFMGSVDEAFNGSSSLMGLGTSAFLFSSLAIIGAIIIKFKAKLGGWLMLISGIAILISISLFGVVPALFLIPAGLMGILRKEKKQQIKGDVA</sequence>
<feature type="transmembrane region" description="Helical" evidence="1">
    <location>
        <begin position="70"/>
        <end position="95"/>
    </location>
</feature>
<gene>
    <name evidence="2" type="ORF">ACFPU1_04110</name>
</gene>
<evidence type="ECO:0000313" key="2">
    <source>
        <dbReference type="EMBL" id="MFC5711951.1"/>
    </source>
</evidence>